<evidence type="ECO:0000256" key="10">
    <source>
        <dbReference type="ARBA" id="ARBA00023125"/>
    </source>
</evidence>
<dbReference type="SUPFAM" id="SSF54160">
    <property type="entry name" value="Chromo domain-like"/>
    <property type="match status" value="1"/>
</dbReference>
<evidence type="ECO:0000256" key="13">
    <source>
        <dbReference type="SAM" id="MobiDB-lite"/>
    </source>
</evidence>
<dbReference type="PANTHER" id="PTHR37984:SF5">
    <property type="entry name" value="PROTEIN NYNRIN-LIKE"/>
    <property type="match status" value="1"/>
</dbReference>
<evidence type="ECO:0000256" key="5">
    <source>
        <dbReference type="ARBA" id="ARBA00022801"/>
    </source>
</evidence>
<accession>A0A1W5D0X2</accession>
<dbReference type="InterPro" id="IPR041588">
    <property type="entry name" value="Integrase_H2C2"/>
</dbReference>
<evidence type="ECO:0000256" key="6">
    <source>
        <dbReference type="ARBA" id="ARBA00022842"/>
    </source>
</evidence>
<keyword evidence="6" id="KW-0460">Magnesium</keyword>
<evidence type="ECO:0000313" key="16">
    <source>
        <dbReference type="Proteomes" id="UP000192927"/>
    </source>
</evidence>
<dbReference type="InterPro" id="IPR041577">
    <property type="entry name" value="RT_RNaseH_2"/>
</dbReference>
<keyword evidence="9" id="KW-0239">DNA-directed DNA polymerase</keyword>
<evidence type="ECO:0000256" key="11">
    <source>
        <dbReference type="ARBA" id="ARBA00023172"/>
    </source>
</evidence>
<keyword evidence="9" id="KW-0808">Transferase</keyword>
<dbReference type="GO" id="GO:0003887">
    <property type="term" value="F:DNA-directed DNA polymerase activity"/>
    <property type="evidence" value="ECO:0007669"/>
    <property type="project" value="UniProtKB-KW"/>
</dbReference>
<dbReference type="SUPFAM" id="SSF56672">
    <property type="entry name" value="DNA/RNA polymerases"/>
    <property type="match status" value="1"/>
</dbReference>
<keyword evidence="11" id="KW-0233">DNA recombination</keyword>
<dbReference type="Gene3D" id="2.40.50.40">
    <property type="match status" value="1"/>
</dbReference>
<dbReference type="InterPro" id="IPR036397">
    <property type="entry name" value="RNaseH_sf"/>
</dbReference>
<dbReference type="GO" id="GO:0003964">
    <property type="term" value="F:RNA-directed DNA polymerase activity"/>
    <property type="evidence" value="ECO:0007669"/>
    <property type="project" value="UniProtKB-KW"/>
</dbReference>
<dbReference type="GO" id="GO:0006508">
    <property type="term" value="P:proteolysis"/>
    <property type="evidence" value="ECO:0007669"/>
    <property type="project" value="UniProtKB-KW"/>
</dbReference>
<dbReference type="GO" id="GO:0015074">
    <property type="term" value="P:DNA integration"/>
    <property type="evidence" value="ECO:0007669"/>
    <property type="project" value="UniProtKB-KW"/>
</dbReference>
<dbReference type="InterPro" id="IPR000953">
    <property type="entry name" value="Chromo/chromo_shadow_dom"/>
</dbReference>
<protein>
    <submittedName>
        <fullName evidence="15">Retrotransposable element tf2 155 kDa protein type 1</fullName>
    </submittedName>
</protein>
<evidence type="ECO:0000256" key="8">
    <source>
        <dbReference type="ARBA" id="ARBA00022918"/>
    </source>
</evidence>
<organism evidence="15 16">
    <name type="scientific">Lasallia pustulata</name>
    <dbReference type="NCBI Taxonomy" id="136370"/>
    <lineage>
        <taxon>Eukaryota</taxon>
        <taxon>Fungi</taxon>
        <taxon>Dikarya</taxon>
        <taxon>Ascomycota</taxon>
        <taxon>Pezizomycotina</taxon>
        <taxon>Lecanoromycetes</taxon>
        <taxon>OSLEUM clade</taxon>
        <taxon>Umbilicariomycetidae</taxon>
        <taxon>Umbilicariales</taxon>
        <taxon>Umbilicariaceae</taxon>
        <taxon>Lasallia</taxon>
    </lineage>
</organism>
<dbReference type="InterPro" id="IPR056924">
    <property type="entry name" value="SH3_Tf2-1"/>
</dbReference>
<keyword evidence="10" id="KW-0238">DNA-binding</keyword>
<dbReference type="Proteomes" id="UP000192927">
    <property type="component" value="Unassembled WGS sequence"/>
</dbReference>
<dbReference type="InterPro" id="IPR043502">
    <property type="entry name" value="DNA/RNA_pol_sf"/>
</dbReference>
<dbReference type="PROSITE" id="PS50013">
    <property type="entry name" value="CHROMO_2"/>
    <property type="match status" value="1"/>
</dbReference>
<dbReference type="AlphaFoldDB" id="A0A1W5D0X2"/>
<keyword evidence="7" id="KW-0229">DNA integration</keyword>
<dbReference type="Gene3D" id="1.10.340.70">
    <property type="match status" value="1"/>
</dbReference>
<evidence type="ECO:0000256" key="9">
    <source>
        <dbReference type="ARBA" id="ARBA00022932"/>
    </source>
</evidence>
<dbReference type="CDD" id="cd00024">
    <property type="entry name" value="CD_CSD"/>
    <property type="match status" value="1"/>
</dbReference>
<dbReference type="GO" id="GO:0004190">
    <property type="term" value="F:aspartic-type endopeptidase activity"/>
    <property type="evidence" value="ECO:0007669"/>
    <property type="project" value="UniProtKB-KW"/>
</dbReference>
<reference evidence="16" key="1">
    <citation type="submission" date="2017-03" db="EMBL/GenBank/DDBJ databases">
        <authorList>
            <person name="Sharma R."/>
            <person name="Thines M."/>
        </authorList>
    </citation>
    <scope>NUCLEOTIDE SEQUENCE [LARGE SCALE GENOMIC DNA]</scope>
</reference>
<keyword evidence="3" id="KW-0479">Metal-binding</keyword>
<dbReference type="InterPro" id="IPR050951">
    <property type="entry name" value="Retrovirus_Pol_polyprotein"/>
</dbReference>
<evidence type="ECO:0000259" key="14">
    <source>
        <dbReference type="PROSITE" id="PS50013"/>
    </source>
</evidence>
<dbReference type="Pfam" id="PF00385">
    <property type="entry name" value="Chromo"/>
    <property type="match status" value="1"/>
</dbReference>
<keyword evidence="12" id="KW-0511">Multifunctional enzyme</keyword>
<keyword evidence="2" id="KW-0645">Protease</keyword>
<dbReference type="GO" id="GO:0046872">
    <property type="term" value="F:metal ion binding"/>
    <property type="evidence" value="ECO:0007669"/>
    <property type="project" value="UniProtKB-KW"/>
</dbReference>
<dbReference type="Pfam" id="PF24626">
    <property type="entry name" value="SH3_Tf2-1"/>
    <property type="match status" value="1"/>
</dbReference>
<dbReference type="GO" id="GO:0003677">
    <property type="term" value="F:DNA binding"/>
    <property type="evidence" value="ECO:0007669"/>
    <property type="project" value="UniProtKB-KW"/>
</dbReference>
<evidence type="ECO:0000256" key="7">
    <source>
        <dbReference type="ARBA" id="ARBA00022908"/>
    </source>
</evidence>
<evidence type="ECO:0000256" key="4">
    <source>
        <dbReference type="ARBA" id="ARBA00022750"/>
    </source>
</evidence>
<dbReference type="InterPro" id="IPR043128">
    <property type="entry name" value="Rev_trsase/Diguanyl_cyclase"/>
</dbReference>
<dbReference type="Gene3D" id="3.30.420.10">
    <property type="entry name" value="Ribonuclease H-like superfamily/Ribonuclease H"/>
    <property type="match status" value="1"/>
</dbReference>
<feature type="domain" description="Chromo" evidence="14">
    <location>
        <begin position="688"/>
        <end position="751"/>
    </location>
</feature>
<keyword evidence="4" id="KW-0064">Aspartyl protease</keyword>
<dbReference type="EMBL" id="FWEW01001295">
    <property type="protein sequence ID" value="SLM36746.1"/>
    <property type="molecule type" value="Genomic_DNA"/>
</dbReference>
<dbReference type="PANTHER" id="PTHR37984">
    <property type="entry name" value="PROTEIN CBG26694"/>
    <property type="match status" value="1"/>
</dbReference>
<dbReference type="Gene3D" id="3.30.70.270">
    <property type="match status" value="1"/>
</dbReference>
<keyword evidence="5" id="KW-0378">Hydrolase</keyword>
<feature type="region of interest" description="Disordered" evidence="13">
    <location>
        <begin position="548"/>
        <end position="570"/>
    </location>
</feature>
<dbReference type="Pfam" id="PF17921">
    <property type="entry name" value="Integrase_H2C2"/>
    <property type="match status" value="1"/>
</dbReference>
<dbReference type="SMART" id="SM00298">
    <property type="entry name" value="CHROMO"/>
    <property type="match status" value="1"/>
</dbReference>
<proteinExistence type="predicted"/>
<keyword evidence="8" id="KW-0695">RNA-directed DNA polymerase</keyword>
<sequence>MAEHVNHLNAIFHGLSELSITLKPTKSFIGYPSVHLLSQKVDAFGLSTSMDKLQAIADLEFPKSLRLLEIYLGMTGYLRQYIPFYAQVSAPLQQRKTLLLKGVSPSGRARKMESARTNILTPTPAELGSFHDLQSLFARPTMLTHYDHTRPMFADLDASQLGFGTMVYHTKDNSTGTPHKNQVQPILFLSRVLKDAEKKYWPTELEVAGLPVIFYTDHGASIGLVKQTNLSATSSDRQNKRLIRASEYVQRFQIKVRHKEGRTNYVPDALSRLESRRINHGITMEDGILDSFFGKAYVYSTTLIEMNDMFKTRLLSGYAMDKSWDKVRLTLEANQRLDNADQAVLPFELDEEGLIYHINGEGVRCICIPEHDNLIKDVLRLTHDEIGHPGFHRTYEQITKSLYIRRLYIMLREFIQHCPNCQAMASPRHSPYGFLQPIVTPASPHHTITIDFVLGLPESPSPEEFDSGMSITDKFSKRTDGQSEQTNQTFEIALCHYIAGLGNAKDWPSVLPKMQSIFNNSTSNATGQSPNEVLYGRKVAEAIDHIARPHTAETSEEETTAQPDKPSRINPKDAIDFTNMQAKCHYDRKHTAIFLKVGNYANLRLHRGYILPAFKKNPKLTQQFVGPFKVLCRVGRLAYELEIPPTWKIHPVFTIAMLEPVPAPAEDPFQRPRPNHPPSVEVEGKPEWEIDWLLDKRVIRKGRGWSTQYLVCWLGYGPEHNQWHSAKDLTNAADLMAEYEEARGQNNEDAGRSLV</sequence>
<evidence type="ECO:0000256" key="1">
    <source>
        <dbReference type="ARBA" id="ARBA00011353"/>
    </source>
</evidence>
<keyword evidence="9" id="KW-0548">Nucleotidyltransferase</keyword>
<evidence type="ECO:0000256" key="3">
    <source>
        <dbReference type="ARBA" id="ARBA00022723"/>
    </source>
</evidence>
<dbReference type="Pfam" id="PF17919">
    <property type="entry name" value="RT_RNaseH_2"/>
    <property type="match status" value="1"/>
</dbReference>
<evidence type="ECO:0000313" key="15">
    <source>
        <dbReference type="EMBL" id="SLM36746.1"/>
    </source>
</evidence>
<evidence type="ECO:0000256" key="2">
    <source>
        <dbReference type="ARBA" id="ARBA00022670"/>
    </source>
</evidence>
<dbReference type="GO" id="GO:0006310">
    <property type="term" value="P:DNA recombination"/>
    <property type="evidence" value="ECO:0007669"/>
    <property type="project" value="UniProtKB-KW"/>
</dbReference>
<dbReference type="InterPro" id="IPR023780">
    <property type="entry name" value="Chromo_domain"/>
</dbReference>
<evidence type="ECO:0000256" key="12">
    <source>
        <dbReference type="ARBA" id="ARBA00023268"/>
    </source>
</evidence>
<name>A0A1W5D0X2_9LECA</name>
<dbReference type="GO" id="GO:0006338">
    <property type="term" value="P:chromatin remodeling"/>
    <property type="evidence" value="ECO:0007669"/>
    <property type="project" value="UniProtKB-ARBA"/>
</dbReference>
<keyword evidence="16" id="KW-1185">Reference proteome</keyword>
<dbReference type="InterPro" id="IPR016197">
    <property type="entry name" value="Chromo-like_dom_sf"/>
</dbReference>
<comment type="subunit">
    <text evidence="1">Component of the NuA4 histone acetyltransferase complex.</text>
</comment>